<keyword evidence="2" id="KW-1185">Reference proteome</keyword>
<reference evidence="1 2" key="1">
    <citation type="journal article" date="2012" name="J. Bacteriol.">
        <title>Draft Genome Sequence of an Ammonia-Oxidizing Archaeon, "Candidatus Nitrosopumilus koreensis" AR1, from Marine Sediment.</title>
        <authorList>
            <person name="Park S.J."/>
            <person name="Kim J.G."/>
            <person name="Jung M.Y."/>
            <person name="Kim S.J."/>
            <person name="Cha I.T."/>
            <person name="Kwon K."/>
            <person name="Lee J.H."/>
            <person name="Rhee S.K."/>
        </authorList>
    </citation>
    <scope>NUCLEOTIDE SEQUENCE [LARGE SCALE GENOMIC DNA]</scope>
    <source>
        <strain evidence="1 2">AR1</strain>
    </source>
</reference>
<sequence>MSDDSLASKCELLLKEPEIRFAGFLDMMGNLIVGSFRDNVKPLKNEEERKKMFIEAVLRIRTRQDFDNNLGPVSYAAARRKNIVTFTFPLDDVVLFVSTESNVDIDKTAYKIMDLCSIKNNS</sequence>
<name>K0B546_9ARCH</name>
<dbReference type="InterPro" id="IPR046600">
    <property type="entry name" value="DUF6659"/>
</dbReference>
<dbReference type="PATRIC" id="fig|1229908.8.peg.728"/>
<dbReference type="GeneID" id="13726123"/>
<dbReference type="Proteomes" id="UP000006101">
    <property type="component" value="Chromosome"/>
</dbReference>
<evidence type="ECO:0000313" key="2">
    <source>
        <dbReference type="Proteomes" id="UP000006101"/>
    </source>
</evidence>
<organism evidence="1 2">
    <name type="scientific">Candidatus Nitrosopumilus koreensis AR1</name>
    <dbReference type="NCBI Taxonomy" id="1229908"/>
    <lineage>
        <taxon>Archaea</taxon>
        <taxon>Nitrososphaerota</taxon>
        <taxon>Nitrososphaeria</taxon>
        <taxon>Nitrosopumilales</taxon>
        <taxon>Nitrosopumilaceae</taxon>
        <taxon>Nitrosopumilus</taxon>
    </lineage>
</organism>
<dbReference type="HOGENOM" id="CLU_128582_0_0_2"/>
<protein>
    <submittedName>
        <fullName evidence="1">Putative membrane protein</fullName>
    </submittedName>
</protein>
<accession>K0B546</accession>
<dbReference type="AlphaFoldDB" id="K0B546"/>
<dbReference type="EMBL" id="CP003842">
    <property type="protein sequence ID" value="AFS80574.1"/>
    <property type="molecule type" value="Genomic_DNA"/>
</dbReference>
<evidence type="ECO:0000313" key="1">
    <source>
        <dbReference type="EMBL" id="AFS80574.1"/>
    </source>
</evidence>
<dbReference type="RefSeq" id="WP_014962962.1">
    <property type="nucleotide sequence ID" value="NC_018655.1"/>
</dbReference>
<dbReference type="Pfam" id="PF20364">
    <property type="entry name" value="DUF6659"/>
    <property type="match status" value="1"/>
</dbReference>
<dbReference type="KEGG" id="nkr:NKOR_03400"/>
<gene>
    <name evidence="1" type="ORF">NKOR_03400</name>
</gene>
<proteinExistence type="predicted"/>